<dbReference type="InterPro" id="IPR001619">
    <property type="entry name" value="Sec1-like"/>
</dbReference>
<evidence type="ECO:0000313" key="3">
    <source>
        <dbReference type="Proteomes" id="UP000029725"/>
    </source>
</evidence>
<gene>
    <name evidence="2" type="ORF">DI09_389p10</name>
</gene>
<comment type="similarity">
    <text evidence="1">Belongs to the STXBP/unc-18/SEC1 family.</text>
</comment>
<dbReference type="SUPFAM" id="SSF56815">
    <property type="entry name" value="Sec1/munc18-like (SM) proteins"/>
    <property type="match status" value="1"/>
</dbReference>
<dbReference type="RefSeq" id="XP_013237796.1">
    <property type="nucleotide sequence ID" value="XM_013382342.1"/>
</dbReference>
<dbReference type="EMBL" id="JMKJ01000318">
    <property type="protein sequence ID" value="KGG51360.1"/>
    <property type="molecule type" value="Genomic_DNA"/>
</dbReference>
<dbReference type="InterPro" id="IPR027482">
    <property type="entry name" value="Sec1-like_dom2"/>
</dbReference>
<accession>A0A098VR15</accession>
<name>A0A098VR15_9MICR</name>
<proteinExistence type="inferred from homology"/>
<comment type="caution">
    <text evidence="2">The sequence shown here is derived from an EMBL/GenBank/DDBJ whole genome shotgun (WGS) entry which is preliminary data.</text>
</comment>
<keyword evidence="3" id="KW-1185">Reference proteome</keyword>
<dbReference type="AlphaFoldDB" id="A0A098VR15"/>
<dbReference type="InterPro" id="IPR036045">
    <property type="entry name" value="Sec1-like_sf"/>
</dbReference>
<feature type="non-terminal residue" evidence="2">
    <location>
        <position position="1"/>
    </location>
</feature>
<dbReference type="Gene3D" id="3.40.50.1910">
    <property type="match status" value="1"/>
</dbReference>
<dbReference type="OrthoDB" id="2228at2759"/>
<evidence type="ECO:0000256" key="1">
    <source>
        <dbReference type="ARBA" id="ARBA00009884"/>
    </source>
</evidence>
<reference evidence="2 3" key="1">
    <citation type="submission" date="2014-04" db="EMBL/GenBank/DDBJ databases">
        <title>A new species of microsporidia sheds light on the evolution of extreme parasitism.</title>
        <authorList>
            <person name="Haag K.L."/>
            <person name="James T.Y."/>
            <person name="Larsson R."/>
            <person name="Schaer T.M."/>
            <person name="Refardt D."/>
            <person name="Pombert J.-F."/>
            <person name="Ebert D."/>
        </authorList>
    </citation>
    <scope>NUCLEOTIDE SEQUENCE [LARGE SCALE GENOMIC DNA]</scope>
    <source>
        <strain evidence="2 3">UGP3</strain>
        <tissue evidence="2">Spores</tissue>
    </source>
</reference>
<dbReference type="VEuPathDB" id="MicrosporidiaDB:DI09_389p10"/>
<dbReference type="GeneID" id="25259754"/>
<dbReference type="GO" id="GO:0016192">
    <property type="term" value="P:vesicle-mediated transport"/>
    <property type="evidence" value="ECO:0007669"/>
    <property type="project" value="InterPro"/>
</dbReference>
<dbReference type="Proteomes" id="UP000029725">
    <property type="component" value="Unassembled WGS sequence"/>
</dbReference>
<organism evidence="2 3">
    <name type="scientific">Mitosporidium daphniae</name>
    <dbReference type="NCBI Taxonomy" id="1485682"/>
    <lineage>
        <taxon>Eukaryota</taxon>
        <taxon>Fungi</taxon>
        <taxon>Fungi incertae sedis</taxon>
        <taxon>Microsporidia</taxon>
        <taxon>Mitosporidium</taxon>
    </lineage>
</organism>
<sequence length="202" mass="21888">YSDISDVCSINGFYSAFNVRTSQGPERLSMVLPNIKKKHKIKLGSLFKGTFFSKGGGSTEKFDTENKATYELSRFVHPIEALCKARDVLVESALMEETSQSLVTTPGAANMASGKNVYATSNSVRHRQEWKNAAIAVDSSIEAGQAAFEPKALIFIVGGMTSSEVRVSFERSKGHILLGSDFFITPTDFLASLAESGKLCKG</sequence>
<evidence type="ECO:0000313" key="2">
    <source>
        <dbReference type="EMBL" id="KGG51360.1"/>
    </source>
</evidence>
<protein>
    <submittedName>
        <fullName evidence="2">Sec1 family protein A</fullName>
    </submittedName>
</protein>
<dbReference type="Pfam" id="PF00995">
    <property type="entry name" value="Sec1"/>
    <property type="match status" value="1"/>
</dbReference>
<dbReference type="HOGENOM" id="CLU_1357509_0_0_1"/>